<organism evidence="2 3">
    <name type="scientific">Cohnella zeiphila</name>
    <dbReference type="NCBI Taxonomy" id="2761120"/>
    <lineage>
        <taxon>Bacteria</taxon>
        <taxon>Bacillati</taxon>
        <taxon>Bacillota</taxon>
        <taxon>Bacilli</taxon>
        <taxon>Bacillales</taxon>
        <taxon>Paenibacillaceae</taxon>
        <taxon>Cohnella</taxon>
    </lineage>
</organism>
<name>A0A7X0SLP7_9BACL</name>
<dbReference type="PANTHER" id="PTHR43617">
    <property type="entry name" value="L-AMINO ACID N-ACETYLTRANSFERASE"/>
    <property type="match status" value="1"/>
</dbReference>
<accession>A0A7X0SLP7</accession>
<protein>
    <submittedName>
        <fullName evidence="2">GNAT family N-acetyltransferase</fullName>
    </submittedName>
</protein>
<dbReference type="Gene3D" id="3.40.630.30">
    <property type="match status" value="1"/>
</dbReference>
<sequence length="170" mass="20291">MDFRKLQVEDAEAYWKLRLQALYEYPRSFGASYEEVKDTPIERIIERFSAGDSNFILGAFSEPEELIGMVGFRRETFLKMRHKGTVWGMYVDRVFQGRGIGKRLMQELLHRARKIPELEQIQLYVVDTNEHAKRLYRSVGFTTYGLEIHAMKLDDSTYVNEEFMIYRWER</sequence>
<dbReference type="AlphaFoldDB" id="A0A7X0SLP7"/>
<dbReference type="PROSITE" id="PS51186">
    <property type="entry name" value="GNAT"/>
    <property type="match status" value="1"/>
</dbReference>
<gene>
    <name evidence="2" type="ORF">H7C18_15435</name>
</gene>
<keyword evidence="3" id="KW-1185">Reference proteome</keyword>
<feature type="domain" description="N-acetyltransferase" evidence="1">
    <location>
        <begin position="1"/>
        <end position="169"/>
    </location>
</feature>
<proteinExistence type="predicted"/>
<dbReference type="EMBL" id="JACJVO010000019">
    <property type="protein sequence ID" value="MBB6732312.1"/>
    <property type="molecule type" value="Genomic_DNA"/>
</dbReference>
<evidence type="ECO:0000313" key="3">
    <source>
        <dbReference type="Proteomes" id="UP000564644"/>
    </source>
</evidence>
<dbReference type="GO" id="GO:0016747">
    <property type="term" value="F:acyltransferase activity, transferring groups other than amino-acyl groups"/>
    <property type="evidence" value="ECO:0007669"/>
    <property type="project" value="InterPro"/>
</dbReference>
<dbReference type="RefSeq" id="WP_185129985.1">
    <property type="nucleotide sequence ID" value="NZ_JACJVO010000019.1"/>
</dbReference>
<dbReference type="Pfam" id="PF00583">
    <property type="entry name" value="Acetyltransf_1"/>
    <property type="match status" value="1"/>
</dbReference>
<evidence type="ECO:0000313" key="2">
    <source>
        <dbReference type="EMBL" id="MBB6732312.1"/>
    </source>
</evidence>
<reference evidence="2 3" key="1">
    <citation type="submission" date="2020-08" db="EMBL/GenBank/DDBJ databases">
        <title>Cohnella phylogeny.</title>
        <authorList>
            <person name="Dunlap C."/>
        </authorList>
    </citation>
    <scope>NUCLEOTIDE SEQUENCE [LARGE SCALE GENOMIC DNA]</scope>
    <source>
        <strain evidence="2 3">CBP 2801</strain>
    </source>
</reference>
<dbReference type="InterPro" id="IPR000182">
    <property type="entry name" value="GNAT_dom"/>
</dbReference>
<dbReference type="SUPFAM" id="SSF55729">
    <property type="entry name" value="Acyl-CoA N-acyltransferases (Nat)"/>
    <property type="match status" value="1"/>
</dbReference>
<dbReference type="Proteomes" id="UP000564644">
    <property type="component" value="Unassembled WGS sequence"/>
</dbReference>
<comment type="caution">
    <text evidence="2">The sequence shown here is derived from an EMBL/GenBank/DDBJ whole genome shotgun (WGS) entry which is preliminary data.</text>
</comment>
<dbReference type="InterPro" id="IPR050276">
    <property type="entry name" value="MshD_Acetyltransferase"/>
</dbReference>
<dbReference type="CDD" id="cd04301">
    <property type="entry name" value="NAT_SF"/>
    <property type="match status" value="1"/>
</dbReference>
<keyword evidence="2" id="KW-0808">Transferase</keyword>
<dbReference type="InterPro" id="IPR016181">
    <property type="entry name" value="Acyl_CoA_acyltransferase"/>
</dbReference>
<evidence type="ECO:0000259" key="1">
    <source>
        <dbReference type="PROSITE" id="PS51186"/>
    </source>
</evidence>